<keyword evidence="1" id="KW-0732">Signal</keyword>
<comment type="caution">
    <text evidence="2">The sequence shown here is derived from an EMBL/GenBank/DDBJ whole genome shotgun (WGS) entry which is preliminary data.</text>
</comment>
<reference evidence="2 3" key="1">
    <citation type="submission" date="2019-07" db="EMBL/GenBank/DDBJ databases">
        <title>Genomic Encyclopedia of Type Strains, Phase IV (KMG-IV): sequencing the most valuable type-strain genomes for metagenomic binning, comparative biology and taxonomic classification.</title>
        <authorList>
            <person name="Goeker M."/>
        </authorList>
    </citation>
    <scope>NUCLEOTIDE SEQUENCE [LARGE SCALE GENOMIC DNA]</scope>
    <source>
        <strain evidence="2 3">DSM 18961</strain>
    </source>
</reference>
<accession>A0A5S5DNI0</accession>
<dbReference type="Proteomes" id="UP000323136">
    <property type="component" value="Unassembled WGS sequence"/>
</dbReference>
<evidence type="ECO:0000313" key="2">
    <source>
        <dbReference type="EMBL" id="TYP97503.1"/>
    </source>
</evidence>
<dbReference type="OrthoDB" id="8480170at2"/>
<proteinExistence type="predicted"/>
<name>A0A5S5DNI0_9FLAO</name>
<evidence type="ECO:0000313" key="3">
    <source>
        <dbReference type="Proteomes" id="UP000323136"/>
    </source>
</evidence>
<dbReference type="EMBL" id="VNIA01000004">
    <property type="protein sequence ID" value="TYP97503.1"/>
    <property type="molecule type" value="Genomic_DNA"/>
</dbReference>
<feature type="signal peptide" evidence="1">
    <location>
        <begin position="1"/>
        <end position="24"/>
    </location>
</feature>
<gene>
    <name evidence="2" type="ORF">C7447_104192</name>
</gene>
<feature type="chain" id="PRO_5024415696" evidence="1">
    <location>
        <begin position="25"/>
        <end position="129"/>
    </location>
</feature>
<dbReference type="SUPFAM" id="SSF51182">
    <property type="entry name" value="RmlC-like cupins"/>
    <property type="match status" value="1"/>
</dbReference>
<dbReference type="AlphaFoldDB" id="A0A5S5DNI0"/>
<organism evidence="2 3">
    <name type="scientific">Tenacibaculum adriaticum</name>
    <dbReference type="NCBI Taxonomy" id="413713"/>
    <lineage>
        <taxon>Bacteria</taxon>
        <taxon>Pseudomonadati</taxon>
        <taxon>Bacteroidota</taxon>
        <taxon>Flavobacteriia</taxon>
        <taxon>Flavobacteriales</taxon>
        <taxon>Flavobacteriaceae</taxon>
        <taxon>Tenacibaculum</taxon>
    </lineage>
</organism>
<sequence>MNYLITKIIKSVLISLLFVLTACKSTQTLPDPLAAGWKGKKVCETLSENNKLRTLKCTFPPGVGHEKHFHAEHFGYTLKGGKFRITDVSGTREVNVPTGYDFYNKKIEWHEVLNIGDSTAVFLIIEPKK</sequence>
<dbReference type="InterPro" id="IPR014710">
    <property type="entry name" value="RmlC-like_jellyroll"/>
</dbReference>
<keyword evidence="3" id="KW-1185">Reference proteome</keyword>
<dbReference type="InterPro" id="IPR011051">
    <property type="entry name" value="RmlC_Cupin_sf"/>
</dbReference>
<dbReference type="Gene3D" id="2.60.120.10">
    <property type="entry name" value="Jelly Rolls"/>
    <property type="match status" value="1"/>
</dbReference>
<protein>
    <submittedName>
        <fullName evidence="2">Uncharacterized protein</fullName>
    </submittedName>
</protein>
<dbReference type="RefSeq" id="WP_148870845.1">
    <property type="nucleotide sequence ID" value="NZ_VNIA01000004.1"/>
</dbReference>
<dbReference type="PROSITE" id="PS51257">
    <property type="entry name" value="PROKAR_LIPOPROTEIN"/>
    <property type="match status" value="1"/>
</dbReference>
<evidence type="ECO:0000256" key="1">
    <source>
        <dbReference type="SAM" id="SignalP"/>
    </source>
</evidence>